<feature type="transmembrane region" description="Helical" evidence="3">
    <location>
        <begin position="444"/>
        <end position="463"/>
    </location>
</feature>
<feature type="chain" id="PRO_5012440434" evidence="4">
    <location>
        <begin position="19"/>
        <end position="682"/>
    </location>
</feature>
<keyword evidence="3" id="KW-0472">Membrane</keyword>
<dbReference type="OMA" id="FHYFPSP"/>
<feature type="transmembrane region" description="Helical" evidence="3">
    <location>
        <begin position="403"/>
        <end position="424"/>
    </location>
</feature>
<proteinExistence type="predicted"/>
<sequence length="682" mass="80941">MIYIFILIITIAQLKVWTECKFKYVSNTELLVERVKRGKEAFEDVLKAKKKAEIEYEEKKKKRRRHGRNEKNEKNEEWDEKEDSTYVKEIKCYEYVLDQLNNLNVYNCNEINENNKSLLALAKTKCIFVKSVRSFPDEKSGCILNPKKLNKLQIYLYNNNLFDQFRNENFYKMLNLDELRKIEKTKNPCLNDIENDDNKYESVSNDVFSSSSKRNHIYSSTDNNFNNSYKITSEEDVTREDIYLKNILCENLKYKIVTNCTTSDRMSDTAFQIYHSELNHIDDICFYIQSSEWNRRTDENINRLAETSVNITRQMTTNLENMKLIEHAQVKQIENTNRFDSFLKGLKNDFSEVIHILIKIKNHHESITKFVTGFKMLVIYLLILLLVLLITSRSYASSGRRKIISCVFFCCFTELIFKKIVTLIRKYAFLKISDNLVDYSLKGIRYTFVLIGIKILMTTIITYKEPVKIIEEELRYIKKLVEKNDQHQNRFREIKRQNEQIHHTVDHETVNVLNLWLNYNDYLDSIYLEDEDFSIGSDSDVEFSSSDTSLVSEDIQPKEIEELNEDAIGMRIKSLHRKHRPIFFHYFPSPTNVKAYTESPISFTNVIEHNHNVMTRLREERMRDFGYREYGSDHSSCHRDEHNIDVNSKTKLLESDKEKETCSLYDLEEDAMVHKFFSLDNT</sequence>
<dbReference type="RefSeq" id="XP_028544208.1">
    <property type="nucleotide sequence ID" value="XM_028688407.1"/>
</dbReference>
<protein>
    <submittedName>
        <fullName evidence="5">Nuclear fusion protein</fullName>
    </submittedName>
</protein>
<feature type="coiled-coil region" evidence="1">
    <location>
        <begin position="470"/>
        <end position="497"/>
    </location>
</feature>
<feature type="transmembrane region" description="Helical" evidence="3">
    <location>
        <begin position="370"/>
        <end position="391"/>
    </location>
</feature>
<keyword evidence="6" id="KW-1185">Reference proteome</keyword>
<name>A0A1Y1JGG4_PLAGO</name>
<keyword evidence="3" id="KW-0812">Transmembrane</keyword>
<dbReference type="OrthoDB" id="377549at2759"/>
<keyword evidence="4" id="KW-0732">Signal</keyword>
<dbReference type="AlphaFoldDB" id="A0A1Y1JGG4"/>
<keyword evidence="3" id="KW-1133">Transmembrane helix</keyword>
<dbReference type="InterPro" id="IPR040346">
    <property type="entry name" value="GEX1/Brambleberry"/>
</dbReference>
<dbReference type="Proteomes" id="UP000195521">
    <property type="component" value="Unassembled WGS sequence"/>
</dbReference>
<gene>
    <name evidence="5" type="ORF">PGO_110680</name>
</gene>
<evidence type="ECO:0000313" key="5">
    <source>
        <dbReference type="EMBL" id="GAW81619.1"/>
    </source>
</evidence>
<dbReference type="EMBL" id="BDQF01000012">
    <property type="protein sequence ID" value="GAW81619.1"/>
    <property type="molecule type" value="Genomic_DNA"/>
</dbReference>
<evidence type="ECO:0000256" key="2">
    <source>
        <dbReference type="SAM" id="MobiDB-lite"/>
    </source>
</evidence>
<dbReference type="GeneID" id="39748347"/>
<organism evidence="5 6">
    <name type="scientific">Plasmodium gonderi</name>
    <dbReference type="NCBI Taxonomy" id="77519"/>
    <lineage>
        <taxon>Eukaryota</taxon>
        <taxon>Sar</taxon>
        <taxon>Alveolata</taxon>
        <taxon>Apicomplexa</taxon>
        <taxon>Aconoidasida</taxon>
        <taxon>Haemosporida</taxon>
        <taxon>Plasmodiidae</taxon>
        <taxon>Plasmodium</taxon>
        <taxon>Plasmodium (Plasmodium)</taxon>
    </lineage>
</organism>
<feature type="signal peptide" evidence="4">
    <location>
        <begin position="1"/>
        <end position="18"/>
    </location>
</feature>
<evidence type="ECO:0000256" key="1">
    <source>
        <dbReference type="SAM" id="Coils"/>
    </source>
</evidence>
<feature type="region of interest" description="Disordered" evidence="2">
    <location>
        <begin position="58"/>
        <end position="78"/>
    </location>
</feature>
<reference evidence="6" key="1">
    <citation type="submission" date="2017-04" db="EMBL/GenBank/DDBJ databases">
        <title>Plasmodium gonderi genome.</title>
        <authorList>
            <person name="Arisue N."/>
            <person name="Honma H."/>
            <person name="Kawai S."/>
            <person name="Tougan T."/>
            <person name="Tanabe K."/>
            <person name="Horii T."/>
        </authorList>
    </citation>
    <scope>NUCLEOTIDE SEQUENCE [LARGE SCALE GENOMIC DNA]</scope>
    <source>
        <strain evidence="6">ATCC 30045</strain>
    </source>
</reference>
<comment type="caution">
    <text evidence="5">The sequence shown here is derived from an EMBL/GenBank/DDBJ whole genome shotgun (WGS) entry which is preliminary data.</text>
</comment>
<dbReference type="PANTHER" id="PTHR33538">
    <property type="entry name" value="PROTEIN GAMETE EXPRESSED 1"/>
    <property type="match status" value="1"/>
</dbReference>
<dbReference type="PANTHER" id="PTHR33538:SF2">
    <property type="entry name" value="PROTEIN GAMETE EXPRESSED 1"/>
    <property type="match status" value="1"/>
</dbReference>
<keyword evidence="1" id="KW-0175">Coiled coil</keyword>
<evidence type="ECO:0000256" key="3">
    <source>
        <dbReference type="SAM" id="Phobius"/>
    </source>
</evidence>
<evidence type="ECO:0000256" key="4">
    <source>
        <dbReference type="SAM" id="SignalP"/>
    </source>
</evidence>
<accession>A0A1Y1JGG4</accession>
<evidence type="ECO:0000313" key="6">
    <source>
        <dbReference type="Proteomes" id="UP000195521"/>
    </source>
</evidence>